<evidence type="ECO:0000259" key="1">
    <source>
        <dbReference type="Pfam" id="PF12937"/>
    </source>
</evidence>
<dbReference type="SUPFAM" id="SSF52047">
    <property type="entry name" value="RNI-like"/>
    <property type="match status" value="1"/>
</dbReference>
<protein>
    <recommendedName>
        <fullName evidence="1">F-box domain-containing protein</fullName>
    </recommendedName>
</protein>
<keyword evidence="3" id="KW-1185">Reference proteome</keyword>
<dbReference type="InterPro" id="IPR001810">
    <property type="entry name" value="F-box_dom"/>
</dbReference>
<dbReference type="SUPFAM" id="SSF81383">
    <property type="entry name" value="F-box domain"/>
    <property type="match status" value="1"/>
</dbReference>
<gene>
    <name evidence="2" type="ORF">BOTBODRAFT_173223</name>
</gene>
<dbReference type="InterPro" id="IPR032675">
    <property type="entry name" value="LRR_dom_sf"/>
</dbReference>
<name>A0A067MXU9_BOTB1</name>
<sequence>MDHISATPSAAGRPCYPAPPISYLPDEIFIEIFHFFTLSPDGIYKDQPLANATLLSSICRRWRHLAIQTSSLWSTIEIRKRCARFQGIAGDGVFSEAEKLLGLEQLYLQRSRDCGLKVIFRHLRDPPMESFEAVADVVLSAFSQWEMLRIDGWNCEEHQMHRVLSGFLDCCYRNPSQRPRLRSLSLLRSDQDAAVLEKMLLAVLDAAPIRSLELGSINLILPANIAHSLTHLSLESCSGDSHITPMDLDTVLRRCAQLQSLRLKLVGTLDSSQPASTPENIILPHLEEMRLVQAVPNPIQRFIYQNVVAPSLLGFAILVADMDFMSEDAEMFQMSEYDAMASFLSSTPSIRSFAYAHLPEDYLTNALQALPQLVVLTFGFSELERFSMGAAEYVRPPVDICPQLSEFRIDACREKAIEFSDLAALKYFIEARAALPDVVPLRALTVKCGMEDWQQAHGEELLELKEWLSSRVELVWKHIERVAARAYGCWVQRNLGWQCLKDLKQLQWGR</sequence>
<dbReference type="InterPro" id="IPR036047">
    <property type="entry name" value="F-box-like_dom_sf"/>
</dbReference>
<organism evidence="2 3">
    <name type="scientific">Botryobasidium botryosum (strain FD-172 SS1)</name>
    <dbReference type="NCBI Taxonomy" id="930990"/>
    <lineage>
        <taxon>Eukaryota</taxon>
        <taxon>Fungi</taxon>
        <taxon>Dikarya</taxon>
        <taxon>Basidiomycota</taxon>
        <taxon>Agaricomycotina</taxon>
        <taxon>Agaricomycetes</taxon>
        <taxon>Cantharellales</taxon>
        <taxon>Botryobasidiaceae</taxon>
        <taxon>Botryobasidium</taxon>
    </lineage>
</organism>
<dbReference type="InParanoid" id="A0A067MXU9"/>
<dbReference type="Gene3D" id="1.20.1280.50">
    <property type="match status" value="1"/>
</dbReference>
<accession>A0A067MXU9</accession>
<evidence type="ECO:0000313" key="3">
    <source>
        <dbReference type="Proteomes" id="UP000027195"/>
    </source>
</evidence>
<dbReference type="Proteomes" id="UP000027195">
    <property type="component" value="Unassembled WGS sequence"/>
</dbReference>
<dbReference type="EMBL" id="KL198028">
    <property type="protein sequence ID" value="KDQ16331.1"/>
    <property type="molecule type" value="Genomic_DNA"/>
</dbReference>
<evidence type="ECO:0000313" key="2">
    <source>
        <dbReference type="EMBL" id="KDQ16331.1"/>
    </source>
</evidence>
<reference evidence="3" key="1">
    <citation type="journal article" date="2014" name="Proc. Natl. Acad. Sci. U.S.A.">
        <title>Extensive sampling of basidiomycete genomes demonstrates inadequacy of the white-rot/brown-rot paradigm for wood decay fungi.</title>
        <authorList>
            <person name="Riley R."/>
            <person name="Salamov A.A."/>
            <person name="Brown D.W."/>
            <person name="Nagy L.G."/>
            <person name="Floudas D."/>
            <person name="Held B.W."/>
            <person name="Levasseur A."/>
            <person name="Lombard V."/>
            <person name="Morin E."/>
            <person name="Otillar R."/>
            <person name="Lindquist E.A."/>
            <person name="Sun H."/>
            <person name="LaButti K.M."/>
            <person name="Schmutz J."/>
            <person name="Jabbour D."/>
            <person name="Luo H."/>
            <person name="Baker S.E."/>
            <person name="Pisabarro A.G."/>
            <person name="Walton J.D."/>
            <person name="Blanchette R.A."/>
            <person name="Henrissat B."/>
            <person name="Martin F."/>
            <person name="Cullen D."/>
            <person name="Hibbett D.S."/>
            <person name="Grigoriev I.V."/>
        </authorList>
    </citation>
    <scope>NUCLEOTIDE SEQUENCE [LARGE SCALE GENOMIC DNA]</scope>
    <source>
        <strain evidence="3">FD-172 SS1</strain>
    </source>
</reference>
<feature type="domain" description="F-box" evidence="1">
    <location>
        <begin position="21"/>
        <end position="77"/>
    </location>
</feature>
<dbReference type="AlphaFoldDB" id="A0A067MXU9"/>
<dbReference type="Gene3D" id="3.80.10.10">
    <property type="entry name" value="Ribonuclease Inhibitor"/>
    <property type="match status" value="1"/>
</dbReference>
<dbReference type="OrthoDB" id="2886770at2759"/>
<dbReference type="Pfam" id="PF12937">
    <property type="entry name" value="F-box-like"/>
    <property type="match status" value="1"/>
</dbReference>
<proteinExistence type="predicted"/>
<dbReference type="HOGENOM" id="CLU_044361_0_0_1"/>